<evidence type="ECO:0000256" key="1">
    <source>
        <dbReference type="ARBA" id="ARBA00007448"/>
    </source>
</evidence>
<dbReference type="Gene3D" id="3.40.50.300">
    <property type="entry name" value="P-loop containing nucleotide triphosphate hydrolases"/>
    <property type="match status" value="1"/>
</dbReference>
<evidence type="ECO:0000256" key="3">
    <source>
        <dbReference type="ARBA" id="ARBA00022840"/>
    </source>
</evidence>
<evidence type="ECO:0000259" key="5">
    <source>
        <dbReference type="SMART" id="SM00382"/>
    </source>
</evidence>
<dbReference type="STRING" id="97972.A0A2V1D6L6"/>
<dbReference type="PANTHER" id="PTHR23070">
    <property type="entry name" value="BCS1 AAA-TYPE ATPASE"/>
    <property type="match status" value="1"/>
</dbReference>
<keyword evidence="3 4" id="KW-0067">ATP-binding</keyword>
<dbReference type="InterPro" id="IPR003960">
    <property type="entry name" value="ATPase_AAA_CS"/>
</dbReference>
<reference evidence="6 7" key="1">
    <citation type="journal article" date="2018" name="Sci. Rep.">
        <title>Comparative genomics provides insights into the lifestyle and reveals functional heterogeneity of dark septate endophytic fungi.</title>
        <authorList>
            <person name="Knapp D.G."/>
            <person name="Nemeth J.B."/>
            <person name="Barry K."/>
            <person name="Hainaut M."/>
            <person name="Henrissat B."/>
            <person name="Johnson J."/>
            <person name="Kuo A."/>
            <person name="Lim J.H.P."/>
            <person name="Lipzen A."/>
            <person name="Nolan M."/>
            <person name="Ohm R.A."/>
            <person name="Tamas L."/>
            <person name="Grigoriev I.V."/>
            <person name="Spatafora J.W."/>
            <person name="Nagy L.G."/>
            <person name="Kovacs G.M."/>
        </authorList>
    </citation>
    <scope>NUCLEOTIDE SEQUENCE [LARGE SCALE GENOMIC DNA]</scope>
    <source>
        <strain evidence="6 7">DSE2036</strain>
    </source>
</reference>
<dbReference type="PROSITE" id="PS00674">
    <property type="entry name" value="AAA"/>
    <property type="match status" value="1"/>
</dbReference>
<dbReference type="SMART" id="SM00382">
    <property type="entry name" value="AAA"/>
    <property type="match status" value="1"/>
</dbReference>
<dbReference type="OrthoDB" id="10251412at2759"/>
<evidence type="ECO:0000256" key="4">
    <source>
        <dbReference type="RuleBase" id="RU003651"/>
    </source>
</evidence>
<evidence type="ECO:0000313" key="6">
    <source>
        <dbReference type="EMBL" id="PVH93701.1"/>
    </source>
</evidence>
<name>A0A2V1D6L6_9PLEO</name>
<feature type="domain" description="AAA+ ATPase" evidence="5">
    <location>
        <begin position="40"/>
        <end position="175"/>
    </location>
</feature>
<dbReference type="InterPro" id="IPR003593">
    <property type="entry name" value="AAA+_ATPase"/>
</dbReference>
<keyword evidence="2 4" id="KW-0547">Nucleotide-binding</keyword>
<organism evidence="6 7">
    <name type="scientific">Periconia macrospinosa</name>
    <dbReference type="NCBI Taxonomy" id="97972"/>
    <lineage>
        <taxon>Eukaryota</taxon>
        <taxon>Fungi</taxon>
        <taxon>Dikarya</taxon>
        <taxon>Ascomycota</taxon>
        <taxon>Pezizomycotina</taxon>
        <taxon>Dothideomycetes</taxon>
        <taxon>Pleosporomycetidae</taxon>
        <taxon>Pleosporales</taxon>
        <taxon>Massarineae</taxon>
        <taxon>Periconiaceae</taxon>
        <taxon>Periconia</taxon>
    </lineage>
</organism>
<dbReference type="InterPro" id="IPR050747">
    <property type="entry name" value="Mitochondrial_chaperone_BCS1"/>
</dbReference>
<dbReference type="InterPro" id="IPR057495">
    <property type="entry name" value="AAA_lid_BCS1"/>
</dbReference>
<feature type="non-terminal residue" evidence="6">
    <location>
        <position position="225"/>
    </location>
</feature>
<dbReference type="AlphaFoldDB" id="A0A2V1D6L6"/>
<dbReference type="InterPro" id="IPR003959">
    <property type="entry name" value="ATPase_AAA_core"/>
</dbReference>
<evidence type="ECO:0000256" key="2">
    <source>
        <dbReference type="ARBA" id="ARBA00022741"/>
    </source>
</evidence>
<dbReference type="GO" id="GO:0005524">
    <property type="term" value="F:ATP binding"/>
    <property type="evidence" value="ECO:0007669"/>
    <property type="project" value="UniProtKB-KW"/>
</dbReference>
<protein>
    <submittedName>
        <fullName evidence="6">P-loop containing nucleoside triphosphate hydrolase protein</fullName>
    </submittedName>
</protein>
<dbReference type="EMBL" id="KZ805573">
    <property type="protein sequence ID" value="PVH93701.1"/>
    <property type="molecule type" value="Genomic_DNA"/>
</dbReference>
<keyword evidence="7" id="KW-1185">Reference proteome</keyword>
<sequence>SRSMSTIEMEPTMKSDLVNDIMDFLSDGRQQHYANRGIPYKRGYLIFGPPGTGKSSFAFASAGMLNGKLYRADIGQMKNDMHLGILFNHVQKGDILLLEDIDSAGISRESMKSTNKSEKKKDKDEKVTLSGLLGAIDGLNEGVILMMTSNSPESLDKALIRPGRVDRQIFLGNVSSVTAESMFKRFYHDDATNTTSAEVIELAKDFAAKLLEGKLTPAEVQGFLL</sequence>
<proteinExistence type="inferred from homology"/>
<gene>
    <name evidence="6" type="ORF">DM02DRAFT_480132</name>
</gene>
<dbReference type="InterPro" id="IPR027417">
    <property type="entry name" value="P-loop_NTPase"/>
</dbReference>
<comment type="similarity">
    <text evidence="1">Belongs to the AAA ATPase family. BCS1 subfamily.</text>
</comment>
<dbReference type="GO" id="GO:0016887">
    <property type="term" value="F:ATP hydrolysis activity"/>
    <property type="evidence" value="ECO:0007669"/>
    <property type="project" value="InterPro"/>
</dbReference>
<dbReference type="SUPFAM" id="SSF52540">
    <property type="entry name" value="P-loop containing nucleoside triphosphate hydrolases"/>
    <property type="match status" value="1"/>
</dbReference>
<dbReference type="Pfam" id="PF25426">
    <property type="entry name" value="AAA_lid_BCS1"/>
    <property type="match status" value="1"/>
</dbReference>
<keyword evidence="6" id="KW-0378">Hydrolase</keyword>
<dbReference type="Proteomes" id="UP000244855">
    <property type="component" value="Unassembled WGS sequence"/>
</dbReference>
<dbReference type="Pfam" id="PF00004">
    <property type="entry name" value="AAA"/>
    <property type="match status" value="1"/>
</dbReference>
<feature type="non-terminal residue" evidence="6">
    <location>
        <position position="1"/>
    </location>
</feature>
<accession>A0A2V1D6L6</accession>
<evidence type="ECO:0000313" key="7">
    <source>
        <dbReference type="Proteomes" id="UP000244855"/>
    </source>
</evidence>